<protein>
    <submittedName>
        <fullName evidence="2">Prepilin-type N-terminal cleavage/methylation domain-containing protein</fullName>
    </submittedName>
</protein>
<dbReference type="Pfam" id="PF07963">
    <property type="entry name" value="N_methyl"/>
    <property type="match status" value="1"/>
</dbReference>
<evidence type="ECO:0000313" key="2">
    <source>
        <dbReference type="EMBL" id="WNZ46143.1"/>
    </source>
</evidence>
<proteinExistence type="predicted"/>
<gene>
    <name evidence="2" type="ORF">Q2T42_30605</name>
</gene>
<reference evidence="2" key="2">
    <citation type="submission" date="2023-07" db="EMBL/GenBank/DDBJ databases">
        <authorList>
            <person name="Bai X.-H."/>
            <person name="Wang H.-H."/>
            <person name="Wang J."/>
            <person name="Ma M.-Y."/>
            <person name="Hu H.-H."/>
            <person name="Song Z.-L."/>
            <person name="Ma H.-G."/>
            <person name="Fan Y."/>
            <person name="Du C.-Y."/>
            <person name="Xu J.-C."/>
        </authorList>
    </citation>
    <scope>NUCLEOTIDE SEQUENCE</scope>
    <source>
        <strain evidence="2">CZ1</strain>
    </source>
</reference>
<dbReference type="Gene3D" id="3.30.700.10">
    <property type="entry name" value="Glycoprotein, Type 4 Pilin"/>
    <property type="match status" value="1"/>
</dbReference>
<dbReference type="InterPro" id="IPR012902">
    <property type="entry name" value="N_methyl_site"/>
</dbReference>
<dbReference type="AlphaFoldDB" id="A0AA96WW23"/>
<keyword evidence="1" id="KW-1133">Transmembrane helix</keyword>
<dbReference type="EMBL" id="CP130144">
    <property type="protein sequence ID" value="WNZ46143.1"/>
    <property type="molecule type" value="Genomic_DNA"/>
</dbReference>
<dbReference type="NCBIfam" id="TIGR02532">
    <property type="entry name" value="IV_pilin_GFxxxE"/>
    <property type="match status" value="1"/>
</dbReference>
<dbReference type="RefSeq" id="WP_172410472.1">
    <property type="nucleotide sequence ID" value="NZ_CP130144.1"/>
</dbReference>
<dbReference type="SUPFAM" id="SSF54523">
    <property type="entry name" value="Pili subunits"/>
    <property type="match status" value="1"/>
</dbReference>
<reference evidence="2" key="1">
    <citation type="journal article" date="2023" name="Plants (Basel)">
        <title>Genomic Analysis of Leptolyngbya boryana CZ1 Reveals Efficient Carbon Fixation Modules.</title>
        <authorList>
            <person name="Bai X."/>
            <person name="Wang H."/>
            <person name="Cheng W."/>
            <person name="Wang J."/>
            <person name="Ma M."/>
            <person name="Hu H."/>
            <person name="Song Z."/>
            <person name="Ma H."/>
            <person name="Fan Y."/>
            <person name="Du C."/>
            <person name="Xu J."/>
        </authorList>
    </citation>
    <scope>NUCLEOTIDE SEQUENCE</scope>
    <source>
        <strain evidence="2">CZ1</strain>
    </source>
</reference>
<organism evidence="2">
    <name type="scientific">Leptolyngbya boryana CZ1</name>
    <dbReference type="NCBI Taxonomy" id="3060204"/>
    <lineage>
        <taxon>Bacteria</taxon>
        <taxon>Bacillati</taxon>
        <taxon>Cyanobacteriota</taxon>
        <taxon>Cyanophyceae</taxon>
        <taxon>Leptolyngbyales</taxon>
        <taxon>Leptolyngbyaceae</taxon>
        <taxon>Leptolyngbya group</taxon>
        <taxon>Leptolyngbya</taxon>
    </lineage>
</organism>
<keyword evidence="1" id="KW-0472">Membrane</keyword>
<accession>A0AA96WW23</accession>
<feature type="transmembrane region" description="Helical" evidence="1">
    <location>
        <begin position="21"/>
        <end position="42"/>
    </location>
</feature>
<evidence type="ECO:0000256" key="1">
    <source>
        <dbReference type="SAM" id="Phobius"/>
    </source>
</evidence>
<keyword evidence="1" id="KW-0812">Transmembrane</keyword>
<sequence>MKRRRVLNSRSSTDGFTLIEILVVVIITGILFAIAAPNWVAFVNQQRVSAARTQVSQAIRNAQSKASRTKVAQAIVFENRIGQSLRYAIVPISDTNAPVVDRTKITTWENIGDASALRLSVAQGDFASPPPLIFNIYGSVITTNLPTAALDQPLYTVTIGTTRSANPRRCVRVTTLLGATEEASDSACPPNRTS</sequence>
<dbReference type="InterPro" id="IPR045584">
    <property type="entry name" value="Pilin-like"/>
</dbReference>
<name>A0AA96WW23_LEPBY</name>